<keyword evidence="5" id="KW-1185">Reference proteome</keyword>
<accession>A0ABY4ZXY9</accession>
<keyword evidence="2" id="KW-0378">Hydrolase</keyword>
<dbReference type="InterPro" id="IPR033379">
    <property type="entry name" value="Acid_Pase_AS"/>
</dbReference>
<dbReference type="Proteomes" id="UP001057520">
    <property type="component" value="Chromosome"/>
</dbReference>
<dbReference type="Pfam" id="PF00328">
    <property type="entry name" value="His_Phos_2"/>
    <property type="match status" value="1"/>
</dbReference>
<feature type="signal peptide" evidence="3">
    <location>
        <begin position="1"/>
        <end position="28"/>
    </location>
</feature>
<evidence type="ECO:0000256" key="2">
    <source>
        <dbReference type="ARBA" id="ARBA00022801"/>
    </source>
</evidence>
<feature type="chain" id="PRO_5046761329" evidence="3">
    <location>
        <begin position="29"/>
        <end position="407"/>
    </location>
</feature>
<dbReference type="PROSITE" id="PS00616">
    <property type="entry name" value="HIS_ACID_PHOSPHAT_1"/>
    <property type="match status" value="1"/>
</dbReference>
<evidence type="ECO:0000256" key="3">
    <source>
        <dbReference type="SAM" id="SignalP"/>
    </source>
</evidence>
<comment type="similarity">
    <text evidence="1">Belongs to the histidine acid phosphatase family.</text>
</comment>
<gene>
    <name evidence="4" type="ORF">MZV50_06620</name>
</gene>
<organism evidence="4 5">
    <name type="scientific">Caulobacter segnis</name>
    <dbReference type="NCBI Taxonomy" id="88688"/>
    <lineage>
        <taxon>Bacteria</taxon>
        <taxon>Pseudomonadati</taxon>
        <taxon>Pseudomonadota</taxon>
        <taxon>Alphaproteobacteria</taxon>
        <taxon>Caulobacterales</taxon>
        <taxon>Caulobacteraceae</taxon>
        <taxon>Caulobacter</taxon>
    </lineage>
</organism>
<dbReference type="PANTHER" id="PTHR11567:SF110">
    <property type="entry name" value="2-PHOSPHOXYLOSE PHOSPHATASE 1"/>
    <property type="match status" value="1"/>
</dbReference>
<dbReference type="EMBL" id="CP096040">
    <property type="protein sequence ID" value="USQ97209.1"/>
    <property type="molecule type" value="Genomic_DNA"/>
</dbReference>
<dbReference type="SUPFAM" id="SSF53254">
    <property type="entry name" value="Phosphoglycerate mutase-like"/>
    <property type="match status" value="1"/>
</dbReference>
<dbReference type="PROSITE" id="PS51257">
    <property type="entry name" value="PROKAR_LIPOPROTEIN"/>
    <property type="match status" value="1"/>
</dbReference>
<dbReference type="PANTHER" id="PTHR11567">
    <property type="entry name" value="ACID PHOSPHATASE-RELATED"/>
    <property type="match status" value="1"/>
</dbReference>
<keyword evidence="3" id="KW-0732">Signal</keyword>
<evidence type="ECO:0000313" key="5">
    <source>
        <dbReference type="Proteomes" id="UP001057520"/>
    </source>
</evidence>
<dbReference type="InterPro" id="IPR050645">
    <property type="entry name" value="Histidine_acid_phosphatase"/>
</dbReference>
<dbReference type="Gene3D" id="3.40.50.1240">
    <property type="entry name" value="Phosphoglycerate mutase-like"/>
    <property type="match status" value="2"/>
</dbReference>
<dbReference type="InterPro" id="IPR000560">
    <property type="entry name" value="His_Pase_clade-2"/>
</dbReference>
<dbReference type="InterPro" id="IPR029033">
    <property type="entry name" value="His_PPase_superfam"/>
</dbReference>
<sequence>MPGLRPRHLLAQVLLACAMMACATASLAASPRVERVVIIMRHGVRAPIVGEAPLDTLTGAPWPTWSVPPEHLTAHGAKALDILGRSDRRWLAGLGVLPALGCPAEGQVRIWTNTAERTIASGEAFARGLTPGCETPVGHRPPNEVDPLFEPLRAGVAPFDPAAAIASIQAYTGGVDHLAARLQPALDELDRVLDCGAGKACSPRRASSVAPSADGRGIDLTGPIRDASGTAQVLLLQYVEGLSPAAASWRGVEPDTLKRLGALHAALFDVFTRPPYMTARQAGPLSRRVLEALDAPSVGGVDIFMGHDTNVTAMAAALGARLDAPGYATGDVPPGGALIFMSLVDDAGSRSVRVYYQTQSPQALRGLNDRVSRPAIGVLGHDSRAIPSGEFRRRLEAAITTNTDSPD</sequence>
<name>A0ABY4ZXY9_9CAUL</name>
<reference evidence="4 5" key="1">
    <citation type="submission" date="2022-04" db="EMBL/GenBank/DDBJ databases">
        <title>Genome sequence of soybean root-associated Caulobacter segnis RL271.</title>
        <authorList>
            <person name="Longley R."/>
            <person name="Bonito G."/>
            <person name="Trigodet F."/>
            <person name="Crosson S."/>
            <person name="Fiebig A."/>
        </authorList>
    </citation>
    <scope>NUCLEOTIDE SEQUENCE [LARGE SCALE GENOMIC DNA]</scope>
    <source>
        <strain evidence="4 5">RL271</strain>
    </source>
</reference>
<dbReference type="CDD" id="cd07061">
    <property type="entry name" value="HP_HAP_like"/>
    <property type="match status" value="1"/>
</dbReference>
<evidence type="ECO:0000256" key="1">
    <source>
        <dbReference type="ARBA" id="ARBA00005375"/>
    </source>
</evidence>
<evidence type="ECO:0000313" key="4">
    <source>
        <dbReference type="EMBL" id="USQ97209.1"/>
    </source>
</evidence>
<protein>
    <submittedName>
        <fullName evidence="4">Histidine-type phosphatase</fullName>
    </submittedName>
</protein>
<proteinExistence type="inferred from homology"/>